<proteinExistence type="predicted"/>
<evidence type="ECO:0000313" key="2">
    <source>
        <dbReference type="Proteomes" id="UP000607653"/>
    </source>
</evidence>
<accession>A0A822Z8T7</accession>
<dbReference type="Proteomes" id="UP000607653">
    <property type="component" value="Unassembled WGS sequence"/>
</dbReference>
<name>A0A822Z8T7_NELNU</name>
<gene>
    <name evidence="1" type="ORF">HUJ06_014198</name>
</gene>
<dbReference type="EMBL" id="DUZY01000005">
    <property type="protein sequence ID" value="DAD39875.1"/>
    <property type="molecule type" value="Genomic_DNA"/>
</dbReference>
<sequence>MTENTLGEKHRHMTMGNTFQIRTIHREHHLQSVPQAMLSIMTLILEEKVSQPLLDASFEIF</sequence>
<organism evidence="1 2">
    <name type="scientific">Nelumbo nucifera</name>
    <name type="common">Sacred lotus</name>
    <dbReference type="NCBI Taxonomy" id="4432"/>
    <lineage>
        <taxon>Eukaryota</taxon>
        <taxon>Viridiplantae</taxon>
        <taxon>Streptophyta</taxon>
        <taxon>Embryophyta</taxon>
        <taxon>Tracheophyta</taxon>
        <taxon>Spermatophyta</taxon>
        <taxon>Magnoliopsida</taxon>
        <taxon>Proteales</taxon>
        <taxon>Nelumbonaceae</taxon>
        <taxon>Nelumbo</taxon>
    </lineage>
</organism>
<keyword evidence="2" id="KW-1185">Reference proteome</keyword>
<dbReference type="AlphaFoldDB" id="A0A822Z8T7"/>
<reference evidence="1 2" key="1">
    <citation type="journal article" date="2020" name="Mol. Biol. Evol.">
        <title>Distinct Expression and Methylation Patterns for Genes with Different Fates following a Single Whole-Genome Duplication in Flowering Plants.</title>
        <authorList>
            <person name="Shi T."/>
            <person name="Rahmani R.S."/>
            <person name="Gugger P.F."/>
            <person name="Wang M."/>
            <person name="Li H."/>
            <person name="Zhang Y."/>
            <person name="Li Z."/>
            <person name="Wang Q."/>
            <person name="Van de Peer Y."/>
            <person name="Marchal K."/>
            <person name="Chen J."/>
        </authorList>
    </citation>
    <scope>NUCLEOTIDE SEQUENCE [LARGE SCALE GENOMIC DNA]</scope>
    <source>
        <tissue evidence="1">Leaf</tissue>
    </source>
</reference>
<evidence type="ECO:0000313" key="1">
    <source>
        <dbReference type="EMBL" id="DAD39875.1"/>
    </source>
</evidence>
<comment type="caution">
    <text evidence="1">The sequence shown here is derived from an EMBL/GenBank/DDBJ whole genome shotgun (WGS) entry which is preliminary data.</text>
</comment>
<protein>
    <submittedName>
        <fullName evidence="1">Uncharacterized protein</fullName>
    </submittedName>
</protein>